<dbReference type="EMBL" id="JPVU01000173">
    <property type="protein sequence ID" value="KFN91006.1"/>
    <property type="molecule type" value="Genomic_DNA"/>
</dbReference>
<comment type="caution">
    <text evidence="1">The sequence shown here is derived from an EMBL/GenBank/DDBJ whole genome shotgun (WGS) entry which is preliminary data.</text>
</comment>
<gene>
    <name evidence="1" type="ORF">TMUPMC115_1625</name>
</gene>
<evidence type="ECO:0000313" key="1">
    <source>
        <dbReference type="EMBL" id="KFN91006.1"/>
    </source>
</evidence>
<dbReference type="OrthoDB" id="2200032at2"/>
<protein>
    <submittedName>
        <fullName evidence="1">Uncharacterized protein</fullName>
    </submittedName>
</protein>
<dbReference type="AlphaFoldDB" id="A0A091BZI7"/>
<organism evidence="1 2">
    <name type="scientific">Tetragenococcus muriaticus PMC-11-5</name>
    <dbReference type="NCBI Taxonomy" id="1302649"/>
    <lineage>
        <taxon>Bacteria</taxon>
        <taxon>Bacillati</taxon>
        <taxon>Bacillota</taxon>
        <taxon>Bacilli</taxon>
        <taxon>Lactobacillales</taxon>
        <taxon>Enterococcaceae</taxon>
        <taxon>Tetragenococcus</taxon>
    </lineage>
</organism>
<sequence>MSQVEAIQVGQRYKVQPSYFHRPFIGKVKNVSGSNIVFEVENYEFVDQKKIDGSRLVTVDIADVKQSLNNNYFFS</sequence>
<dbReference type="RefSeq" id="WP_038026272.1">
    <property type="nucleotide sequence ID" value="NZ_JPVU01000173.1"/>
</dbReference>
<proteinExistence type="predicted"/>
<reference evidence="1 2" key="1">
    <citation type="submission" date="2014-08" db="EMBL/GenBank/DDBJ databases">
        <title>Genome sequence of Tetragenococcus muriaticus.</title>
        <authorList>
            <person name="Chuea-nongthon C."/>
            <person name="Rodtong S."/>
            <person name="Yongsawatdigul J."/>
            <person name="Steele J.L."/>
            <person name="Liu X.-y."/>
            <person name="Speers J."/>
            <person name="Glasner J.D."/>
            <person name="Neeno-Eckwall E.C."/>
        </authorList>
    </citation>
    <scope>NUCLEOTIDE SEQUENCE [LARGE SCALE GENOMIC DNA]</scope>
    <source>
        <strain evidence="1 2">PMC-11-5</strain>
    </source>
</reference>
<accession>A0A091BZI7</accession>
<dbReference type="Proteomes" id="UP000029380">
    <property type="component" value="Unassembled WGS sequence"/>
</dbReference>
<dbReference type="PATRIC" id="fig|1302649.3.peg.1629"/>
<evidence type="ECO:0000313" key="2">
    <source>
        <dbReference type="Proteomes" id="UP000029380"/>
    </source>
</evidence>
<name>A0A091BZI7_9ENTE</name>